<protein>
    <submittedName>
        <fullName evidence="2">Glycosyltransferase</fullName>
    </submittedName>
</protein>
<organism evidence="2 3">
    <name type="scientific">candidate division WWE3 bacterium</name>
    <dbReference type="NCBI Taxonomy" id="2053526"/>
    <lineage>
        <taxon>Bacteria</taxon>
        <taxon>Katanobacteria</taxon>
    </lineage>
</organism>
<sequence length="132" mass="14930">DVSINTKLDLELANMLYSGSDFLVVPSKYEPCGLIQMIALWYGSLPIVNDTGGLKYTIVDGVNGFKFSEYSASGLRSAVDRAFETYKKPKMSEMIIKALEADFSWDKSAQEYKKLYGRVLQLRLESKFEEAF</sequence>
<feature type="domain" description="Glycosyl transferase family 1" evidence="1">
    <location>
        <begin position="16"/>
        <end position="90"/>
    </location>
</feature>
<dbReference type="SUPFAM" id="SSF53756">
    <property type="entry name" value="UDP-Glycosyltransferase/glycogen phosphorylase"/>
    <property type="match status" value="1"/>
</dbReference>
<dbReference type="EMBL" id="JAAZNL010000047">
    <property type="protein sequence ID" value="NMB70308.1"/>
    <property type="molecule type" value="Genomic_DNA"/>
</dbReference>
<keyword evidence="2" id="KW-0808">Transferase</keyword>
<dbReference type="Gene3D" id="3.40.50.2000">
    <property type="entry name" value="Glycogen Phosphorylase B"/>
    <property type="match status" value="1"/>
</dbReference>
<dbReference type="Pfam" id="PF00534">
    <property type="entry name" value="Glycos_transf_1"/>
    <property type="match status" value="1"/>
</dbReference>
<feature type="non-terminal residue" evidence="2">
    <location>
        <position position="1"/>
    </location>
</feature>
<proteinExistence type="predicted"/>
<dbReference type="PANTHER" id="PTHR45825">
    <property type="entry name" value="GRANULE-BOUND STARCH SYNTHASE 1, CHLOROPLASTIC/AMYLOPLASTIC"/>
    <property type="match status" value="1"/>
</dbReference>
<dbReference type="PANTHER" id="PTHR45825:SF11">
    <property type="entry name" value="ALPHA AMYLASE DOMAIN-CONTAINING PROTEIN"/>
    <property type="match status" value="1"/>
</dbReference>
<dbReference type="GO" id="GO:0016757">
    <property type="term" value="F:glycosyltransferase activity"/>
    <property type="evidence" value="ECO:0007669"/>
    <property type="project" value="InterPro"/>
</dbReference>
<evidence type="ECO:0000313" key="2">
    <source>
        <dbReference type="EMBL" id="NMB70308.1"/>
    </source>
</evidence>
<comment type="caution">
    <text evidence="2">The sequence shown here is derived from an EMBL/GenBank/DDBJ whole genome shotgun (WGS) entry which is preliminary data.</text>
</comment>
<reference evidence="2 3" key="1">
    <citation type="journal article" date="2020" name="Biotechnol. Biofuels">
        <title>New insights from the biogas microbiome by comprehensive genome-resolved metagenomics of nearly 1600 species originating from multiple anaerobic digesters.</title>
        <authorList>
            <person name="Campanaro S."/>
            <person name="Treu L."/>
            <person name="Rodriguez-R L.M."/>
            <person name="Kovalovszki A."/>
            <person name="Ziels R.M."/>
            <person name="Maus I."/>
            <person name="Zhu X."/>
            <person name="Kougias P.G."/>
            <person name="Basile A."/>
            <person name="Luo G."/>
            <person name="Schluter A."/>
            <person name="Konstantinidis K.T."/>
            <person name="Angelidaki I."/>
        </authorList>
    </citation>
    <scope>NUCLEOTIDE SEQUENCE [LARGE SCALE GENOMIC DNA]</scope>
    <source>
        <strain evidence="2">AS27yjCOA_165</strain>
    </source>
</reference>
<evidence type="ECO:0000259" key="1">
    <source>
        <dbReference type="Pfam" id="PF00534"/>
    </source>
</evidence>
<accession>A0A7X9DL71</accession>
<dbReference type="Proteomes" id="UP000526033">
    <property type="component" value="Unassembled WGS sequence"/>
</dbReference>
<dbReference type="AlphaFoldDB" id="A0A7X9DL71"/>
<evidence type="ECO:0000313" key="3">
    <source>
        <dbReference type="Proteomes" id="UP000526033"/>
    </source>
</evidence>
<name>A0A7X9DL71_UNCKA</name>
<dbReference type="InterPro" id="IPR001296">
    <property type="entry name" value="Glyco_trans_1"/>
</dbReference>
<gene>
    <name evidence="2" type="ORF">GYA27_03855</name>
</gene>